<protein>
    <submittedName>
        <fullName evidence="4">Phage tail tape-measure protein</fullName>
    </submittedName>
</protein>
<dbReference type="Proteomes" id="UP000241803">
    <property type="component" value="Unassembled WGS sequence"/>
</dbReference>
<dbReference type="EMBL" id="PYOC01000002">
    <property type="protein sequence ID" value="PSV48316.1"/>
    <property type="molecule type" value="Genomic_DNA"/>
</dbReference>
<dbReference type="Pfam" id="PF09718">
    <property type="entry name" value="Tape_meas_lam_C"/>
    <property type="match status" value="1"/>
</dbReference>
<dbReference type="InterPro" id="IPR006431">
    <property type="entry name" value="Phage_tape_meas_C"/>
</dbReference>
<proteinExistence type="predicted"/>
<evidence type="ECO:0000313" key="4">
    <source>
        <dbReference type="EMBL" id="PSV48316.1"/>
    </source>
</evidence>
<dbReference type="Pfam" id="PF06791">
    <property type="entry name" value="TMP_2"/>
    <property type="match status" value="1"/>
</dbReference>
<evidence type="ECO:0000256" key="1">
    <source>
        <dbReference type="SAM" id="Coils"/>
    </source>
</evidence>
<keyword evidence="5" id="KW-1185">Reference proteome</keyword>
<feature type="coiled-coil region" evidence="1">
    <location>
        <begin position="407"/>
        <end position="457"/>
    </location>
</feature>
<sequence length="797" mass="85960">MMSDSLNIPITGDASSLDKTLENIKSEFKEFGQTAQREVNLTGEQVKKLERRLKGLGTANLNKALTLDTPKLSSQYQRTKEILKGISVLPEDLQGKYDGITNQIYRTEKANRKLANTLLHTNNQIKTNAVGFNGLSESQVKAGRSAKQMRFAMQGLPAQFTDIFVSLQGGQRPLQVLFQQGGQIKDMFGGIKPAIRGVTKAIGAMINPITVTAAIAGGLFYAFYQGQSELHEATVQMYKTGEALGYTKEGMIDATLAASEFAGVTRGAAAQAITVFEKANVKASAVTGEVIAMGIKAQKAGISTLDEYAKGISSLSDKPLKAALALNKQFNFLDKTTYKQLVTFTSMGDNAAAASLAQKAYTEEISNASKKAVEDLGFLERAASSVGTVFTNLWDGLKNLGRPSNALLELQSELKVTEGNLKLIKEMKPFDGQAESIANLKAKAKDLSEQITILNKTLDDKPDKLRTEAIEKAYKKSIEGIQRARSAAKITYNKSISDLNDFISNQTSLQSKGTRSEAYFINAQKRALADRLDVTGIYNKKLEKELNAEIDARRAHGDSTIGLELKLNELLANAKNEQNKTQTELANLKIDQTKMFVGYKTGFADFALSAEKASTKARTAIQNAMSGATDALTDFVVTGKADFKSLANSIVKDLIRIAIQKNITGPLADYAAGLFPNAKGGVYENGVKKFANGGVVTRPTLFPMAKGGMGLMGEAGPEAVMPLTRDAQGRLGVRQSGSGESAMSVQVNVINKSGREMTAKQSQPAYDSQMKKWVVNVLLDDVQRGGPLRSAIAGVRS</sequence>
<evidence type="ECO:0000259" key="3">
    <source>
        <dbReference type="Pfam" id="PF09718"/>
    </source>
</evidence>
<feature type="domain" description="Bacteriophage tail tape measure C-terminal" evidence="3">
    <location>
        <begin position="598"/>
        <end position="668"/>
    </location>
</feature>
<evidence type="ECO:0000259" key="2">
    <source>
        <dbReference type="Pfam" id="PF06791"/>
    </source>
</evidence>
<dbReference type="AlphaFoldDB" id="A0A2T3LAE5"/>
<evidence type="ECO:0000313" key="5">
    <source>
        <dbReference type="Proteomes" id="UP000241803"/>
    </source>
</evidence>
<dbReference type="InterPro" id="IPR009628">
    <property type="entry name" value="Phage_tape_measure_N"/>
</dbReference>
<feature type="domain" description="Bacteriophage tail tape measure N-terminal" evidence="2">
    <location>
        <begin position="140"/>
        <end position="341"/>
    </location>
</feature>
<name>A0A2T3LAE5_9GAMM</name>
<reference evidence="4 5" key="1">
    <citation type="submission" date="2018-03" db="EMBL/GenBank/DDBJ databases">
        <title>Whole genome sequencing of Histamine producing bacteria.</title>
        <authorList>
            <person name="Butler K."/>
        </authorList>
    </citation>
    <scope>NUCLEOTIDE SEQUENCE [LARGE SCALE GENOMIC DNA]</scope>
    <source>
        <strain evidence="4 5">ATCC 19614</strain>
    </source>
</reference>
<gene>
    <name evidence="4" type="ORF">C9J47_07265</name>
</gene>
<comment type="caution">
    <text evidence="4">The sequence shown here is derived from an EMBL/GenBank/DDBJ whole genome shotgun (WGS) entry which is preliminary data.</text>
</comment>
<keyword evidence="1" id="KW-0175">Coiled coil</keyword>
<organism evidence="4 5">
    <name type="scientific">Photobacterium indicum</name>
    <dbReference type="NCBI Taxonomy" id="81447"/>
    <lineage>
        <taxon>Bacteria</taxon>
        <taxon>Pseudomonadati</taxon>
        <taxon>Pseudomonadota</taxon>
        <taxon>Gammaproteobacteria</taxon>
        <taxon>Vibrionales</taxon>
        <taxon>Vibrionaceae</taxon>
        <taxon>Photobacterium</taxon>
    </lineage>
</organism>
<accession>A0A2T3LAE5</accession>